<accession>A0AAE0JY25</accession>
<organism evidence="1 2">
    <name type="scientific">Podospora didyma</name>
    <dbReference type="NCBI Taxonomy" id="330526"/>
    <lineage>
        <taxon>Eukaryota</taxon>
        <taxon>Fungi</taxon>
        <taxon>Dikarya</taxon>
        <taxon>Ascomycota</taxon>
        <taxon>Pezizomycotina</taxon>
        <taxon>Sordariomycetes</taxon>
        <taxon>Sordariomycetidae</taxon>
        <taxon>Sordariales</taxon>
        <taxon>Podosporaceae</taxon>
        <taxon>Podospora</taxon>
    </lineage>
</organism>
<keyword evidence="2" id="KW-1185">Reference proteome</keyword>
<gene>
    <name evidence="1" type="ORF">B0H63DRAFT_405431</name>
</gene>
<comment type="caution">
    <text evidence="1">The sequence shown here is derived from an EMBL/GenBank/DDBJ whole genome shotgun (WGS) entry which is preliminary data.</text>
</comment>
<reference evidence="1" key="2">
    <citation type="submission" date="2023-06" db="EMBL/GenBank/DDBJ databases">
        <authorList>
            <consortium name="Lawrence Berkeley National Laboratory"/>
            <person name="Haridas S."/>
            <person name="Hensen N."/>
            <person name="Bonometti L."/>
            <person name="Westerberg I."/>
            <person name="Brannstrom I.O."/>
            <person name="Guillou S."/>
            <person name="Cros-Aarteil S."/>
            <person name="Calhoun S."/>
            <person name="Kuo A."/>
            <person name="Mondo S."/>
            <person name="Pangilinan J."/>
            <person name="Riley R."/>
            <person name="LaButti K."/>
            <person name="Andreopoulos B."/>
            <person name="Lipzen A."/>
            <person name="Chen C."/>
            <person name="Yanf M."/>
            <person name="Daum C."/>
            <person name="Ng V."/>
            <person name="Clum A."/>
            <person name="Steindorff A."/>
            <person name="Ohm R."/>
            <person name="Martin F."/>
            <person name="Silar P."/>
            <person name="Natvig D."/>
            <person name="Lalanne C."/>
            <person name="Gautier V."/>
            <person name="Ament-velasquez S.L."/>
            <person name="Kruys A."/>
            <person name="Hutchinson M.I."/>
            <person name="Powell A.J."/>
            <person name="Barry K."/>
            <person name="Miller A.N."/>
            <person name="Grigoriev I.V."/>
            <person name="Debuchy R."/>
            <person name="Gladieux P."/>
            <person name="Thoren M.H."/>
            <person name="Johannesson H."/>
        </authorList>
    </citation>
    <scope>NUCLEOTIDE SEQUENCE</scope>
    <source>
        <strain evidence="1">CBS 232.78</strain>
    </source>
</reference>
<dbReference type="EMBL" id="JAULSW010000012">
    <property type="protein sequence ID" value="KAK3366439.1"/>
    <property type="molecule type" value="Genomic_DNA"/>
</dbReference>
<dbReference type="Proteomes" id="UP001285441">
    <property type="component" value="Unassembled WGS sequence"/>
</dbReference>
<protein>
    <submittedName>
        <fullName evidence="1">Uncharacterized protein</fullName>
    </submittedName>
</protein>
<reference evidence="1" key="1">
    <citation type="journal article" date="2023" name="Mol. Phylogenet. Evol.">
        <title>Genome-scale phylogeny and comparative genomics of the fungal order Sordariales.</title>
        <authorList>
            <person name="Hensen N."/>
            <person name="Bonometti L."/>
            <person name="Westerberg I."/>
            <person name="Brannstrom I.O."/>
            <person name="Guillou S."/>
            <person name="Cros-Aarteil S."/>
            <person name="Calhoun S."/>
            <person name="Haridas S."/>
            <person name="Kuo A."/>
            <person name="Mondo S."/>
            <person name="Pangilinan J."/>
            <person name="Riley R."/>
            <person name="LaButti K."/>
            <person name="Andreopoulos B."/>
            <person name="Lipzen A."/>
            <person name="Chen C."/>
            <person name="Yan M."/>
            <person name="Daum C."/>
            <person name="Ng V."/>
            <person name="Clum A."/>
            <person name="Steindorff A."/>
            <person name="Ohm R.A."/>
            <person name="Martin F."/>
            <person name="Silar P."/>
            <person name="Natvig D.O."/>
            <person name="Lalanne C."/>
            <person name="Gautier V."/>
            <person name="Ament-Velasquez S.L."/>
            <person name="Kruys A."/>
            <person name="Hutchinson M.I."/>
            <person name="Powell A.J."/>
            <person name="Barry K."/>
            <person name="Miller A.N."/>
            <person name="Grigoriev I.V."/>
            <person name="Debuchy R."/>
            <person name="Gladieux P."/>
            <person name="Hiltunen Thoren M."/>
            <person name="Johannesson H."/>
        </authorList>
    </citation>
    <scope>NUCLEOTIDE SEQUENCE</scope>
    <source>
        <strain evidence="1">CBS 232.78</strain>
    </source>
</reference>
<name>A0AAE0JY25_9PEZI</name>
<evidence type="ECO:0000313" key="2">
    <source>
        <dbReference type="Proteomes" id="UP001285441"/>
    </source>
</evidence>
<evidence type="ECO:0000313" key="1">
    <source>
        <dbReference type="EMBL" id="KAK3366439.1"/>
    </source>
</evidence>
<proteinExistence type="predicted"/>
<dbReference type="AlphaFoldDB" id="A0AAE0JY25"/>
<sequence>MAQKIRPLVQVDPHCSLLESQAEIDRRIHPEFPKSVLEYWLLSEDQLDSIARFYDQSEPSELSQRYPCPILWQRDLSVEDKRRLIGMFIGIVLRDEAVYKRQRKTFPTSYR</sequence>